<dbReference type="InterPro" id="IPR001633">
    <property type="entry name" value="EAL_dom"/>
</dbReference>
<dbReference type="PANTHER" id="PTHR33121">
    <property type="entry name" value="CYCLIC DI-GMP PHOSPHODIESTERASE PDEF"/>
    <property type="match status" value="1"/>
</dbReference>
<accession>A0AAV2VT90</accession>
<dbReference type="RefSeq" id="WP_022612520.1">
    <property type="nucleotide sequence ID" value="NZ_LK391965.1"/>
</dbReference>
<feature type="domain" description="EAL" evidence="1">
    <location>
        <begin position="13"/>
        <end position="258"/>
    </location>
</feature>
<proteinExistence type="predicted"/>
<dbReference type="CDD" id="cd01948">
    <property type="entry name" value="EAL"/>
    <property type="match status" value="1"/>
</dbReference>
<organism evidence="2 3">
    <name type="scientific">Vibrio nigripulchritudo SOn1</name>
    <dbReference type="NCBI Taxonomy" id="1238450"/>
    <lineage>
        <taxon>Bacteria</taxon>
        <taxon>Pseudomonadati</taxon>
        <taxon>Pseudomonadota</taxon>
        <taxon>Gammaproteobacteria</taxon>
        <taxon>Vibrionales</taxon>
        <taxon>Vibrionaceae</taxon>
        <taxon>Vibrio</taxon>
    </lineage>
</organism>
<dbReference type="PANTHER" id="PTHR33121:SF76">
    <property type="entry name" value="SIGNALING PROTEIN"/>
    <property type="match status" value="1"/>
</dbReference>
<name>A0AAV2VT90_9VIBR</name>
<dbReference type="SUPFAM" id="SSF141868">
    <property type="entry name" value="EAL domain-like"/>
    <property type="match status" value="1"/>
</dbReference>
<dbReference type="Gene3D" id="3.20.20.450">
    <property type="entry name" value="EAL domain"/>
    <property type="match status" value="1"/>
</dbReference>
<dbReference type="AlphaFoldDB" id="A0AAV2VT90"/>
<dbReference type="EMBL" id="CAOF01000133">
    <property type="protein sequence ID" value="CCO47856.1"/>
    <property type="molecule type" value="Genomic_DNA"/>
</dbReference>
<dbReference type="GO" id="GO:0071111">
    <property type="term" value="F:cyclic-guanylate-specific phosphodiesterase activity"/>
    <property type="evidence" value="ECO:0007669"/>
    <property type="project" value="InterPro"/>
</dbReference>
<sequence length="258" mass="29030">MILSNSENFTLCLKQDESGEHYAEYEDFVLKSVFQPIFNASKDIIGFEALVRISSQQGETIRPDLFFHTNTFSIETRIDVEALSRAIHILNFAQSKHRQKQLFLNALPDPEHNMFHDLSSALLVSHLDELKIRTRQIVIEFVELQVNDNSMLSRVTSLLTQSGFGIAVDDYGQQASTKDRVKLLNPSIVKIDKSLMDDFMRGIASPLLSALSVATEVGAKTVIEGIESNEQFENMVSLNIDMFQGYHLAHPEPLQSVG</sequence>
<reference evidence="2 3" key="1">
    <citation type="journal article" date="2013" name="ISME J.">
        <title>Comparative genomics of pathogenic lineages of Vibrio nigripulchritudo identifies virulence-associated traits.</title>
        <authorList>
            <person name="Goudenege D."/>
            <person name="Labreuche Y."/>
            <person name="Krin E."/>
            <person name="Ansquer D."/>
            <person name="Mangenot S."/>
            <person name="Calteau A."/>
            <person name="Medigue C."/>
            <person name="Mazel D."/>
            <person name="Polz M.F."/>
            <person name="Le Roux F."/>
        </authorList>
    </citation>
    <scope>NUCLEOTIDE SEQUENCE [LARGE SCALE GENOMIC DNA]</scope>
    <source>
        <strain evidence="2 3">SOn1</strain>
    </source>
</reference>
<evidence type="ECO:0000313" key="3">
    <source>
        <dbReference type="Proteomes" id="UP000018211"/>
    </source>
</evidence>
<dbReference type="SMART" id="SM00052">
    <property type="entry name" value="EAL"/>
    <property type="match status" value="1"/>
</dbReference>
<dbReference type="PROSITE" id="PS50883">
    <property type="entry name" value="EAL"/>
    <property type="match status" value="1"/>
</dbReference>
<dbReference type="Proteomes" id="UP000018211">
    <property type="component" value="Unassembled WGS sequence"/>
</dbReference>
<dbReference type="InterPro" id="IPR050706">
    <property type="entry name" value="Cyclic-di-GMP_PDE-like"/>
</dbReference>
<protein>
    <submittedName>
        <fullName evidence="2">Diguanylate phosphodiesterase</fullName>
    </submittedName>
</protein>
<comment type="caution">
    <text evidence="2">The sequence shown here is derived from an EMBL/GenBank/DDBJ whole genome shotgun (WGS) entry which is preliminary data.</text>
</comment>
<gene>
    <name evidence="2" type="ORF">VIBNISOn1_410008</name>
</gene>
<evidence type="ECO:0000259" key="1">
    <source>
        <dbReference type="PROSITE" id="PS50883"/>
    </source>
</evidence>
<dbReference type="Pfam" id="PF00563">
    <property type="entry name" value="EAL"/>
    <property type="match status" value="1"/>
</dbReference>
<evidence type="ECO:0000313" key="2">
    <source>
        <dbReference type="EMBL" id="CCO47856.1"/>
    </source>
</evidence>
<dbReference type="InterPro" id="IPR035919">
    <property type="entry name" value="EAL_sf"/>
</dbReference>